<dbReference type="PROSITE" id="PS00198">
    <property type="entry name" value="4FE4S_FER_1"/>
    <property type="match status" value="1"/>
</dbReference>
<evidence type="ECO:0000313" key="4">
    <source>
        <dbReference type="EMBL" id="GAH16652.1"/>
    </source>
</evidence>
<dbReference type="PANTHER" id="PTHR46470:SF2">
    <property type="entry name" value="GLYCERALDEHYDE 3-PHOSPHATE PHOSPHATASE"/>
    <property type="match status" value="1"/>
</dbReference>
<organism evidence="4">
    <name type="scientific">marine sediment metagenome</name>
    <dbReference type="NCBI Taxonomy" id="412755"/>
    <lineage>
        <taxon>unclassified sequences</taxon>
        <taxon>metagenomes</taxon>
        <taxon>ecological metagenomes</taxon>
    </lineage>
</organism>
<dbReference type="GO" id="GO:0046872">
    <property type="term" value="F:metal ion binding"/>
    <property type="evidence" value="ECO:0007669"/>
    <property type="project" value="UniProtKB-KW"/>
</dbReference>
<dbReference type="Gene3D" id="3.40.50.1000">
    <property type="entry name" value="HAD superfamily/HAD-like"/>
    <property type="match status" value="1"/>
</dbReference>
<keyword evidence="2" id="KW-0378">Hydrolase</keyword>
<sequence>CSYCHTCLERCPQKIAVSEIIVKLKNIAAKVRGIPEGYVNEPKIFKVVLEKLKVSPDEAIFVGDRLYDDIKGAKSVGMTAILKEKRPYTGEEEIVPDLVIKNISDLKLYL</sequence>
<dbReference type="GO" id="GO:0016791">
    <property type="term" value="F:phosphatase activity"/>
    <property type="evidence" value="ECO:0007669"/>
    <property type="project" value="TreeGrafter"/>
</dbReference>
<dbReference type="PANTHER" id="PTHR46470">
    <property type="entry name" value="N-ACYLNEURAMINATE-9-PHOSPHATASE"/>
    <property type="match status" value="1"/>
</dbReference>
<evidence type="ECO:0000256" key="3">
    <source>
        <dbReference type="ARBA" id="ARBA00022842"/>
    </source>
</evidence>
<dbReference type="InterPro" id="IPR036412">
    <property type="entry name" value="HAD-like_sf"/>
</dbReference>
<comment type="caution">
    <text evidence="4">The sequence shown here is derived from an EMBL/GenBank/DDBJ whole genome shotgun (WGS) entry which is preliminary data.</text>
</comment>
<feature type="non-terminal residue" evidence="4">
    <location>
        <position position="1"/>
    </location>
</feature>
<dbReference type="Pfam" id="PF13242">
    <property type="entry name" value="Hydrolase_like"/>
    <property type="match status" value="1"/>
</dbReference>
<dbReference type="SUPFAM" id="SSF56784">
    <property type="entry name" value="HAD-like"/>
    <property type="match status" value="1"/>
</dbReference>
<dbReference type="SUPFAM" id="SSF46548">
    <property type="entry name" value="alpha-helical ferredoxin"/>
    <property type="match status" value="1"/>
</dbReference>
<protein>
    <recommendedName>
        <fullName evidence="5">4Fe-4S ferredoxin-type domain-containing protein</fullName>
    </recommendedName>
</protein>
<dbReference type="InterPro" id="IPR017900">
    <property type="entry name" value="4Fe4S_Fe_S_CS"/>
</dbReference>
<gene>
    <name evidence="4" type="ORF">S01H4_60505</name>
</gene>
<dbReference type="InterPro" id="IPR051400">
    <property type="entry name" value="HAD-like_hydrolase"/>
</dbReference>
<keyword evidence="3" id="KW-0460">Magnesium</keyword>
<dbReference type="InterPro" id="IPR023214">
    <property type="entry name" value="HAD_sf"/>
</dbReference>
<keyword evidence="1" id="KW-0479">Metal-binding</keyword>
<dbReference type="EMBL" id="BART01035692">
    <property type="protein sequence ID" value="GAH16652.1"/>
    <property type="molecule type" value="Genomic_DNA"/>
</dbReference>
<proteinExistence type="predicted"/>
<accession>X1D8U2</accession>
<evidence type="ECO:0000256" key="1">
    <source>
        <dbReference type="ARBA" id="ARBA00022723"/>
    </source>
</evidence>
<name>X1D8U2_9ZZZZ</name>
<dbReference type="AlphaFoldDB" id="X1D8U2"/>
<reference evidence="4" key="1">
    <citation type="journal article" date="2014" name="Front. Microbiol.">
        <title>High frequency of phylogenetically diverse reductive dehalogenase-homologous genes in deep subseafloor sedimentary metagenomes.</title>
        <authorList>
            <person name="Kawai M."/>
            <person name="Futagami T."/>
            <person name="Toyoda A."/>
            <person name="Takaki Y."/>
            <person name="Nishi S."/>
            <person name="Hori S."/>
            <person name="Arai W."/>
            <person name="Tsubouchi T."/>
            <person name="Morono Y."/>
            <person name="Uchiyama I."/>
            <person name="Ito T."/>
            <person name="Fujiyama A."/>
            <person name="Inagaki F."/>
            <person name="Takami H."/>
        </authorList>
    </citation>
    <scope>NUCLEOTIDE SEQUENCE</scope>
    <source>
        <strain evidence="4">Expedition CK06-06</strain>
    </source>
</reference>
<evidence type="ECO:0008006" key="5">
    <source>
        <dbReference type="Google" id="ProtNLM"/>
    </source>
</evidence>
<evidence type="ECO:0000256" key="2">
    <source>
        <dbReference type="ARBA" id="ARBA00022801"/>
    </source>
</evidence>